<keyword evidence="4 9" id="KW-0418">Kinase</keyword>
<feature type="binding site" evidence="6">
    <location>
        <position position="88"/>
    </location>
    <ligand>
        <name>ATP</name>
        <dbReference type="ChEBI" id="CHEBI:30616"/>
    </ligand>
</feature>
<accession>A0A3G5AJJ4</accession>
<dbReference type="PANTHER" id="PTHR24350">
    <property type="entry name" value="SERINE/THREONINE-PROTEIN KINASE IAL-RELATED"/>
    <property type="match status" value="1"/>
</dbReference>
<keyword evidence="1" id="KW-0723">Serine/threonine-protein kinase</keyword>
<evidence type="ECO:0000256" key="1">
    <source>
        <dbReference type="ARBA" id="ARBA00022527"/>
    </source>
</evidence>
<organism evidence="9">
    <name type="scientific">Sylvanvirus sp</name>
    <dbReference type="NCBI Taxonomy" id="2487774"/>
    <lineage>
        <taxon>Viruses</taxon>
    </lineage>
</organism>
<evidence type="ECO:0000256" key="7">
    <source>
        <dbReference type="SAM" id="MobiDB-lite"/>
    </source>
</evidence>
<dbReference type="SMART" id="SM00220">
    <property type="entry name" value="S_TKc"/>
    <property type="match status" value="1"/>
</dbReference>
<feature type="compositionally biased region" description="Basic residues" evidence="7">
    <location>
        <begin position="520"/>
        <end position="532"/>
    </location>
</feature>
<dbReference type="PROSITE" id="PS00108">
    <property type="entry name" value="PROTEIN_KINASE_ST"/>
    <property type="match status" value="1"/>
</dbReference>
<protein>
    <submittedName>
        <fullName evidence="9">Putative serine/threonine-protein kinase Aurora-3-like protein</fullName>
    </submittedName>
</protein>
<keyword evidence="5 6" id="KW-0067">ATP-binding</keyword>
<dbReference type="InterPro" id="IPR011009">
    <property type="entry name" value="Kinase-like_dom_sf"/>
</dbReference>
<dbReference type="GO" id="GO:0005524">
    <property type="term" value="F:ATP binding"/>
    <property type="evidence" value="ECO:0007669"/>
    <property type="project" value="UniProtKB-UniRule"/>
</dbReference>
<feature type="compositionally biased region" description="Basic and acidic residues" evidence="7">
    <location>
        <begin position="360"/>
        <end position="396"/>
    </location>
</feature>
<name>A0A3G5AJJ4_9VIRU</name>
<dbReference type="Pfam" id="PF00069">
    <property type="entry name" value="Pkinase"/>
    <property type="match status" value="1"/>
</dbReference>
<evidence type="ECO:0000313" key="9">
    <source>
        <dbReference type="EMBL" id="AYV86631.1"/>
    </source>
</evidence>
<dbReference type="InterPro" id="IPR017441">
    <property type="entry name" value="Protein_kinase_ATP_BS"/>
</dbReference>
<evidence type="ECO:0000256" key="5">
    <source>
        <dbReference type="ARBA" id="ARBA00022840"/>
    </source>
</evidence>
<feature type="compositionally biased region" description="Basic and acidic residues" evidence="7">
    <location>
        <begin position="427"/>
        <end position="447"/>
    </location>
</feature>
<evidence type="ECO:0000256" key="6">
    <source>
        <dbReference type="PROSITE-ProRule" id="PRU10141"/>
    </source>
</evidence>
<evidence type="ECO:0000259" key="8">
    <source>
        <dbReference type="PROSITE" id="PS50011"/>
    </source>
</evidence>
<evidence type="ECO:0000256" key="3">
    <source>
        <dbReference type="ARBA" id="ARBA00022741"/>
    </source>
</evidence>
<dbReference type="InterPro" id="IPR030616">
    <property type="entry name" value="Aur-like"/>
</dbReference>
<feature type="domain" description="Protein kinase" evidence="8">
    <location>
        <begin position="59"/>
        <end position="329"/>
    </location>
</feature>
<dbReference type="PROSITE" id="PS50011">
    <property type="entry name" value="PROTEIN_KINASE_DOM"/>
    <property type="match status" value="1"/>
</dbReference>
<reference evidence="9" key="1">
    <citation type="submission" date="2018-10" db="EMBL/GenBank/DDBJ databases">
        <title>Hidden diversity of soil giant viruses.</title>
        <authorList>
            <person name="Schulz F."/>
            <person name="Alteio L."/>
            <person name="Goudeau D."/>
            <person name="Ryan E.M."/>
            <person name="Malmstrom R.R."/>
            <person name="Blanchard J."/>
            <person name="Woyke T."/>
        </authorList>
    </citation>
    <scope>NUCLEOTIDE SEQUENCE</scope>
    <source>
        <strain evidence="9">SYV1</strain>
    </source>
</reference>
<feature type="compositionally biased region" description="Basic and acidic residues" evidence="7">
    <location>
        <begin position="479"/>
        <end position="500"/>
    </location>
</feature>
<sequence>MAHKYQVQHSVEVLKDLNTYFKNVHGPTLVEFNHLHPSFISLICPFRKKGVVQWDLQEFDLQKLLGYGSSGSVHRAIHKGSKWPCAIKLMHKGKLRERNELAMLFQEIQLHHELGYHPNIVSFYGCFDVPATDEYALVMEYVEGPDLNHFIQHKTDISSIELQMYYGQILDAVLFCHNNHIIHRDLKTENLFLDEETGTIKLGDFGYAIRFNQFRGNLYGTWEYVAPEMGFAYESNNTYEYAQFIDLWACGIILYELAIGDVPFNIKTEEEYLEFSHLLMSKRNEFYDPVIPHFKKIPAHLRSFVSQLLRSGPEKRASLKKLAEDEQLFPNMEAGMSSNATPDEIYYSYEWMKQLRADEEKKRKRDEDKDSDTNEKQAKSPKTSIDKDSLNENDRGKKNKVAQSNDASINTSNDKTNKNNNNLSKDTSSENKVKEKDKPIEKVKEKKVNKIPEKMEIPTTPLVTTSSDVVSFVPISSEKNGKNENKDDSIQKPQRKDETKQVVGIEIPEVLNETDPESIKKKKHKSSKKITK</sequence>
<dbReference type="SUPFAM" id="SSF56112">
    <property type="entry name" value="Protein kinase-like (PK-like)"/>
    <property type="match status" value="1"/>
</dbReference>
<dbReference type="GO" id="GO:0004674">
    <property type="term" value="F:protein serine/threonine kinase activity"/>
    <property type="evidence" value="ECO:0007669"/>
    <property type="project" value="UniProtKB-KW"/>
</dbReference>
<dbReference type="InterPro" id="IPR000719">
    <property type="entry name" value="Prot_kinase_dom"/>
</dbReference>
<dbReference type="EMBL" id="MK072510">
    <property type="protein sequence ID" value="AYV86631.1"/>
    <property type="molecule type" value="Genomic_DNA"/>
</dbReference>
<gene>
    <name evidence="9" type="ORF">Sylvanvirus4_45</name>
</gene>
<dbReference type="Gene3D" id="1.10.510.10">
    <property type="entry name" value="Transferase(Phosphotransferase) domain 1"/>
    <property type="match status" value="1"/>
</dbReference>
<keyword evidence="2" id="KW-0808">Transferase</keyword>
<evidence type="ECO:0000256" key="2">
    <source>
        <dbReference type="ARBA" id="ARBA00022679"/>
    </source>
</evidence>
<feature type="region of interest" description="Disordered" evidence="7">
    <location>
        <begin position="360"/>
        <end position="447"/>
    </location>
</feature>
<feature type="region of interest" description="Disordered" evidence="7">
    <location>
        <begin position="474"/>
        <end position="532"/>
    </location>
</feature>
<feature type="compositionally biased region" description="Low complexity" evidence="7">
    <location>
        <begin position="410"/>
        <end position="426"/>
    </location>
</feature>
<keyword evidence="3 6" id="KW-0547">Nucleotide-binding</keyword>
<evidence type="ECO:0000256" key="4">
    <source>
        <dbReference type="ARBA" id="ARBA00022777"/>
    </source>
</evidence>
<dbReference type="InterPro" id="IPR008271">
    <property type="entry name" value="Ser/Thr_kinase_AS"/>
</dbReference>
<dbReference type="PROSITE" id="PS00107">
    <property type="entry name" value="PROTEIN_KINASE_ATP"/>
    <property type="match status" value="1"/>
</dbReference>
<proteinExistence type="predicted"/>